<feature type="compositionally biased region" description="Low complexity" evidence="1">
    <location>
        <begin position="40"/>
        <end position="99"/>
    </location>
</feature>
<dbReference type="Gene3D" id="3.10.450.420">
    <property type="match status" value="1"/>
</dbReference>
<accession>A0AAE9L6T4</accession>
<dbReference type="Proteomes" id="UP001055784">
    <property type="component" value="Chromosome"/>
</dbReference>
<dbReference type="InterPro" id="IPR031841">
    <property type="entry name" value="Endopep_inhib"/>
</dbReference>
<feature type="region of interest" description="Disordered" evidence="1">
    <location>
        <begin position="40"/>
        <end position="165"/>
    </location>
</feature>
<dbReference type="Pfam" id="PF16800">
    <property type="entry name" value="Endopep_inhib"/>
    <property type="match status" value="1"/>
</dbReference>
<gene>
    <name evidence="3" type="ORF">MF626_002914</name>
</gene>
<sequence>MSMKINTKLSALCIAATLMSVAQAAAAAPAVTAPAEATQPSVASPSASAPAQVPAPAASASATTPAPAQAPSVPAASTPAAAAGSAKAATPAAPSAPVQRPSTPVAPSAPVQRPSTPVAPSAPVQRPSTSVAPAAAPSVPSTVKPSKPQQPSTSAPAAAASSVKPTQLDKLNHESAVPLVLEAQSRYQYAISGGSPVGESFQLNGKSYRYLSEDIGTKTKLISYLTQAYTKQASEQFVGKFFVEVNGRLAQLNADGGNLLEFNRATAKMVTMTPVKRSYLLTVPYPAETKQANAKITVNFEKVGNYWKISSAPHVIF</sequence>
<evidence type="ECO:0000313" key="3">
    <source>
        <dbReference type="EMBL" id="URJ48644.1"/>
    </source>
</evidence>
<protein>
    <submittedName>
        <fullName evidence="3">DL-endopeptidase inhibitor IseA family protein</fullName>
    </submittedName>
</protein>
<evidence type="ECO:0000256" key="1">
    <source>
        <dbReference type="SAM" id="MobiDB-lite"/>
    </source>
</evidence>
<evidence type="ECO:0000256" key="2">
    <source>
        <dbReference type="SAM" id="SignalP"/>
    </source>
</evidence>
<dbReference type="InterPro" id="IPR053749">
    <property type="entry name" value="TA_system-associated_sf"/>
</dbReference>
<dbReference type="AlphaFoldDB" id="A0AAE9L6T4"/>
<organism evidence="3 4">
    <name type="scientific">Paenibacillus polymyxa</name>
    <name type="common">Bacillus polymyxa</name>
    <dbReference type="NCBI Taxonomy" id="1406"/>
    <lineage>
        <taxon>Bacteria</taxon>
        <taxon>Bacillati</taxon>
        <taxon>Bacillota</taxon>
        <taxon>Bacilli</taxon>
        <taxon>Bacillales</taxon>
        <taxon>Paenibacillaceae</taxon>
        <taxon>Paenibacillus</taxon>
    </lineage>
</organism>
<proteinExistence type="predicted"/>
<feature type="signal peptide" evidence="2">
    <location>
        <begin position="1"/>
        <end position="24"/>
    </location>
</feature>
<keyword evidence="2" id="KW-0732">Signal</keyword>
<evidence type="ECO:0000313" key="4">
    <source>
        <dbReference type="Proteomes" id="UP001055784"/>
    </source>
</evidence>
<name>A0AAE9L6T4_PAEPO</name>
<dbReference type="EMBL" id="CP097770">
    <property type="protein sequence ID" value="URJ48644.1"/>
    <property type="molecule type" value="Genomic_DNA"/>
</dbReference>
<reference evidence="3" key="1">
    <citation type="submission" date="2022-11" db="EMBL/GenBank/DDBJ databases">
        <authorList>
            <person name="Vasilchenko N.G."/>
            <person name="Prazdnova E.V."/>
            <person name="Gorovtsov A.V."/>
            <person name="Chistyakov V.A."/>
            <person name="Pak M.L."/>
        </authorList>
    </citation>
    <scope>NUCLEOTIDE SEQUENCE</scope>
    <source>
        <strain evidence="3">R 4.5</strain>
    </source>
</reference>
<feature type="compositionally biased region" description="Low complexity" evidence="1">
    <location>
        <begin position="127"/>
        <end position="165"/>
    </location>
</feature>
<feature type="chain" id="PRO_5042035428" evidence="2">
    <location>
        <begin position="25"/>
        <end position="317"/>
    </location>
</feature>